<feature type="domain" description="Serine aminopeptidase S33" evidence="2">
    <location>
        <begin position="157"/>
        <end position="415"/>
    </location>
</feature>
<proteinExistence type="predicted"/>
<protein>
    <submittedName>
        <fullName evidence="3">Putative phospolipase</fullName>
    </submittedName>
</protein>
<feature type="transmembrane region" description="Helical" evidence="1">
    <location>
        <begin position="54"/>
        <end position="82"/>
    </location>
</feature>
<reference evidence="3 4" key="1">
    <citation type="submission" date="2018-07" db="EMBL/GenBank/DDBJ databases">
        <title>The complete nuclear genome of the prasinophyte Chloropicon primus (CCMP1205).</title>
        <authorList>
            <person name="Pombert J.-F."/>
            <person name="Otis C."/>
            <person name="Turmel M."/>
            <person name="Lemieux C."/>
        </authorList>
    </citation>
    <scope>NUCLEOTIDE SEQUENCE [LARGE SCALE GENOMIC DNA]</scope>
    <source>
        <strain evidence="3 4">CCMP1205</strain>
    </source>
</reference>
<keyword evidence="4" id="KW-1185">Reference proteome</keyword>
<dbReference type="STRING" id="1764295.A0A5B8MIL3"/>
<keyword evidence="1" id="KW-1133">Transmembrane helix</keyword>
<dbReference type="SMR" id="A0A5B8MIL3"/>
<keyword evidence="1" id="KW-0812">Transmembrane</keyword>
<evidence type="ECO:0000313" key="3">
    <source>
        <dbReference type="EMBL" id="QDZ20131.1"/>
    </source>
</evidence>
<dbReference type="Pfam" id="PF12146">
    <property type="entry name" value="Hydrolase_4"/>
    <property type="match status" value="1"/>
</dbReference>
<dbReference type="OrthoDB" id="2498029at2759"/>
<evidence type="ECO:0000256" key="1">
    <source>
        <dbReference type="SAM" id="Phobius"/>
    </source>
</evidence>
<dbReference type="AlphaFoldDB" id="A0A5B8MIL3"/>
<evidence type="ECO:0000313" key="4">
    <source>
        <dbReference type="Proteomes" id="UP000316726"/>
    </source>
</evidence>
<dbReference type="InterPro" id="IPR051044">
    <property type="entry name" value="MAG_DAG_Lipase"/>
</dbReference>
<dbReference type="InterPro" id="IPR022742">
    <property type="entry name" value="Hydrolase_4"/>
</dbReference>
<organism evidence="3 4">
    <name type="scientific">Chloropicon primus</name>
    <dbReference type="NCBI Taxonomy" id="1764295"/>
    <lineage>
        <taxon>Eukaryota</taxon>
        <taxon>Viridiplantae</taxon>
        <taxon>Chlorophyta</taxon>
        <taxon>Chloropicophyceae</taxon>
        <taxon>Chloropicales</taxon>
        <taxon>Chloropicaceae</taxon>
        <taxon>Chloropicon</taxon>
    </lineage>
</organism>
<dbReference type="InterPro" id="IPR029058">
    <property type="entry name" value="AB_hydrolase_fold"/>
</dbReference>
<evidence type="ECO:0000259" key="2">
    <source>
        <dbReference type="Pfam" id="PF12146"/>
    </source>
</evidence>
<keyword evidence="1" id="KW-0472">Membrane</keyword>
<gene>
    <name evidence="3" type="ORF">A3770_03p26490</name>
</gene>
<dbReference type="EMBL" id="CP031036">
    <property type="protein sequence ID" value="QDZ20131.1"/>
    <property type="molecule type" value="Genomic_DNA"/>
</dbReference>
<accession>A0A5B8MIL3</accession>
<dbReference type="PANTHER" id="PTHR11614">
    <property type="entry name" value="PHOSPHOLIPASE-RELATED"/>
    <property type="match status" value="1"/>
</dbReference>
<dbReference type="SUPFAM" id="SSF53474">
    <property type="entry name" value="alpha/beta-Hydrolases"/>
    <property type="match status" value="1"/>
</dbReference>
<sequence>MGNSCSIPSVVVTLCRTLLALACAPLSCAAGAFTLLFSAPARIWVLAKEGDIKAWHAVILMALSFGLSLPIGGLVGVVFGLLTAMYGRNAPEEPFSTKPANYSRHAIPPEREVEAEKMKADNEFAFTFETTTFTDASDPARAVTTHAHVVKPKNLDSVKGVIVVQHGLHCHAGAPRTLKVALHMAKEGYIVYCPDAIGHGRSCGSWAVVESFEAIAQNLASVFGEIARRHQGKPLFLQGESMGGMLVLYSPFFMDSLALDRLDGIIAVCPALMVADDAGDPILEEFIRLWPMPMLKGLFPKFPATPGPRGNIFSSDEALNKAAQASVDADPLEYCGDTKFLTAMTFADNLLKERNRRAFIDKLETMDKPLLLMHGTDDKCVDVRCSREFYKGSKSSDKRILEFEGKSHVLLSENEETRAKFLSGMTDFADDLVQKKTEFAH</sequence>
<dbReference type="Gene3D" id="3.40.50.1820">
    <property type="entry name" value="alpha/beta hydrolase"/>
    <property type="match status" value="1"/>
</dbReference>
<name>A0A5B8MIL3_9CHLO</name>
<dbReference type="Proteomes" id="UP000316726">
    <property type="component" value="Chromosome 3"/>
</dbReference>